<comment type="caution">
    <text evidence="2">The sequence shown here is derived from an EMBL/GenBank/DDBJ whole genome shotgun (WGS) entry which is preliminary data.</text>
</comment>
<reference evidence="2 3" key="1">
    <citation type="submission" date="2020-03" db="EMBL/GenBank/DDBJ databases">
        <title>Genomic Encyclopedia of Type Strains, Phase IV (KMG-IV): sequencing the most valuable type-strain genomes for metagenomic binning, comparative biology and taxonomic classification.</title>
        <authorList>
            <person name="Goeker M."/>
        </authorList>
    </citation>
    <scope>NUCLEOTIDE SEQUENCE [LARGE SCALE GENOMIC DNA]</scope>
    <source>
        <strain evidence="2 3">DSM 21299</strain>
    </source>
</reference>
<keyword evidence="1" id="KW-0812">Transmembrane</keyword>
<feature type="transmembrane region" description="Helical" evidence="1">
    <location>
        <begin position="73"/>
        <end position="93"/>
    </location>
</feature>
<evidence type="ECO:0000313" key="2">
    <source>
        <dbReference type="EMBL" id="NIJ17951.1"/>
    </source>
</evidence>
<keyword evidence="1" id="KW-0472">Membrane</keyword>
<sequence length="94" mass="10297">MGRWTFLLGGMIVWAAHFFALYAIASIFLTTPLARVFTVVVSVGCLAADAWLFRRALAAPHMDDIDGWSRTMALLMIGISAIAVLWQAFPAVLI</sequence>
<proteinExistence type="predicted"/>
<dbReference type="RefSeq" id="WP_167304851.1">
    <property type="nucleotide sequence ID" value="NZ_JAASQR010000004.1"/>
</dbReference>
<accession>A0A846MAU3</accession>
<dbReference type="AlphaFoldDB" id="A0A846MAU3"/>
<keyword evidence="1" id="KW-1133">Transmembrane helix</keyword>
<protein>
    <submittedName>
        <fullName evidence="2">Uncharacterized protein</fullName>
    </submittedName>
</protein>
<keyword evidence="3" id="KW-1185">Reference proteome</keyword>
<feature type="transmembrane region" description="Helical" evidence="1">
    <location>
        <begin position="36"/>
        <end position="53"/>
    </location>
</feature>
<feature type="transmembrane region" description="Helical" evidence="1">
    <location>
        <begin position="6"/>
        <end position="29"/>
    </location>
</feature>
<gene>
    <name evidence="2" type="ORF">FHS54_002951</name>
</gene>
<dbReference type="Proteomes" id="UP000576821">
    <property type="component" value="Unassembled WGS sequence"/>
</dbReference>
<evidence type="ECO:0000256" key="1">
    <source>
        <dbReference type="SAM" id="Phobius"/>
    </source>
</evidence>
<evidence type="ECO:0000313" key="3">
    <source>
        <dbReference type="Proteomes" id="UP000576821"/>
    </source>
</evidence>
<name>A0A846MAU3_9SPHN</name>
<organism evidence="2 3">
    <name type="scientific">Sphingobium vermicomposti</name>
    <dbReference type="NCBI Taxonomy" id="529005"/>
    <lineage>
        <taxon>Bacteria</taxon>
        <taxon>Pseudomonadati</taxon>
        <taxon>Pseudomonadota</taxon>
        <taxon>Alphaproteobacteria</taxon>
        <taxon>Sphingomonadales</taxon>
        <taxon>Sphingomonadaceae</taxon>
        <taxon>Sphingobium</taxon>
    </lineage>
</organism>
<dbReference type="EMBL" id="JAASQR010000004">
    <property type="protein sequence ID" value="NIJ17951.1"/>
    <property type="molecule type" value="Genomic_DNA"/>
</dbReference>